<organism evidence="2 3">
    <name type="scientific">Besnoitia besnoiti</name>
    <name type="common">Apicomplexan protozoan</name>
    <dbReference type="NCBI Taxonomy" id="94643"/>
    <lineage>
        <taxon>Eukaryota</taxon>
        <taxon>Sar</taxon>
        <taxon>Alveolata</taxon>
        <taxon>Apicomplexa</taxon>
        <taxon>Conoidasida</taxon>
        <taxon>Coccidia</taxon>
        <taxon>Eucoccidiorida</taxon>
        <taxon>Eimeriorina</taxon>
        <taxon>Sarcocystidae</taxon>
        <taxon>Besnoitia</taxon>
    </lineage>
</organism>
<feature type="domain" description="SRS" evidence="1">
    <location>
        <begin position="39"/>
        <end position="141"/>
    </location>
</feature>
<evidence type="ECO:0000313" key="3">
    <source>
        <dbReference type="Proteomes" id="UP000224006"/>
    </source>
</evidence>
<dbReference type="RefSeq" id="XP_029220904.1">
    <property type="nucleotide sequence ID" value="XM_029361939.1"/>
</dbReference>
<sequence>MAWRLRTCEYFLQALAELQHKELENVPEYPSCNSNVKLLSSAIVYERTTAQFKCEGADGLQPGNDGKKFCMDTACSTTPSLGEDFELDYQSSHEYTLKVEKQPQDSRTLYFFCKNISGRATLRQSRAEAVSEREATCTIQILAVGSTPLDKKTDRNSDHAPRRQHHRRTVTVLFVPLVSILDMHSQELPLGSFRAFGPSALSYSPQSAASHSEKCKNGKDLFLSVTPNKNKVAFSSHTGASASPDSMENAFQDRDVQTEKRLTELETCIADRLTHVYIASALAVPNRAHGKIVSW</sequence>
<dbReference type="KEGG" id="bbes:BESB_033530"/>
<protein>
    <recommendedName>
        <fullName evidence="1">SRS domain-containing protein</fullName>
    </recommendedName>
</protein>
<gene>
    <name evidence="2" type="ORF">BESB_033530</name>
</gene>
<evidence type="ECO:0000313" key="2">
    <source>
        <dbReference type="EMBL" id="PFH36895.1"/>
    </source>
</evidence>
<dbReference type="InterPro" id="IPR007226">
    <property type="entry name" value="SRS_dom"/>
</dbReference>
<comment type="caution">
    <text evidence="2">The sequence shown here is derived from an EMBL/GenBank/DDBJ whole genome shotgun (WGS) entry which is preliminary data.</text>
</comment>
<proteinExistence type="predicted"/>
<dbReference type="AlphaFoldDB" id="A0A2A9MFV9"/>
<dbReference type="GeneID" id="40308334"/>
<name>A0A2A9MFV9_BESBE</name>
<accession>A0A2A9MFV9</accession>
<dbReference type="VEuPathDB" id="ToxoDB:BESB_033530"/>
<reference evidence="2 3" key="1">
    <citation type="submission" date="2017-09" db="EMBL/GenBank/DDBJ databases">
        <title>Genome sequencing of Besnoitia besnoiti strain Bb-Ger1.</title>
        <authorList>
            <person name="Schares G."/>
            <person name="Venepally P."/>
            <person name="Lorenzi H.A."/>
        </authorList>
    </citation>
    <scope>NUCLEOTIDE SEQUENCE [LARGE SCALE GENOMIC DNA]</scope>
    <source>
        <strain evidence="2 3">Bb-Ger1</strain>
    </source>
</reference>
<dbReference type="EMBL" id="NWUJ01000002">
    <property type="protein sequence ID" value="PFH36895.1"/>
    <property type="molecule type" value="Genomic_DNA"/>
</dbReference>
<keyword evidence="3" id="KW-1185">Reference proteome</keyword>
<evidence type="ECO:0000259" key="1">
    <source>
        <dbReference type="Pfam" id="PF04092"/>
    </source>
</evidence>
<dbReference type="GO" id="GO:0016020">
    <property type="term" value="C:membrane"/>
    <property type="evidence" value="ECO:0007669"/>
    <property type="project" value="InterPro"/>
</dbReference>
<dbReference type="InterPro" id="IPR036755">
    <property type="entry name" value="SRS_dom_sf"/>
</dbReference>
<dbReference type="Gene3D" id="2.60.40.1320">
    <property type="entry name" value="SRS domain"/>
    <property type="match status" value="1"/>
</dbReference>
<dbReference type="Pfam" id="PF04092">
    <property type="entry name" value="SAG"/>
    <property type="match status" value="1"/>
</dbReference>
<dbReference type="Proteomes" id="UP000224006">
    <property type="component" value="Chromosome II"/>
</dbReference>